<organism evidence="1 2">
    <name type="scientific">Hominenteromicrobium mulieris</name>
    <dbReference type="NCBI Taxonomy" id="2885357"/>
    <lineage>
        <taxon>Bacteria</taxon>
        <taxon>Bacillati</taxon>
        <taxon>Bacillota</taxon>
        <taxon>Clostridia</taxon>
        <taxon>Eubacteriales</taxon>
        <taxon>Oscillospiraceae</taxon>
        <taxon>Hominenteromicrobium</taxon>
    </lineage>
</organism>
<comment type="caution">
    <text evidence="1">The sequence shown here is derived from an EMBL/GenBank/DDBJ whole genome shotgun (WGS) entry which is preliminary data.</text>
</comment>
<evidence type="ECO:0000313" key="2">
    <source>
        <dbReference type="Proteomes" id="UP001199424"/>
    </source>
</evidence>
<protein>
    <submittedName>
        <fullName evidence="1">Uncharacterized protein</fullName>
    </submittedName>
</protein>
<proteinExistence type="predicted"/>
<gene>
    <name evidence="1" type="ORF">LKD31_09505</name>
</gene>
<sequence length="155" mass="16917">MKKAFGAILIAVILIVCVVTLTVQRGENAMLEFPERPAEGCTVMSLEITDGKAQTEVIGTYNVNENVLTMNTSALENAEPAESGENYTYTLPESIPNFYFSDTTQGLLLYKGYLYVVTATTSGQTLEIINLKTGTLGGKIYYSQFLKEEMSSAAE</sequence>
<reference evidence="1" key="1">
    <citation type="submission" date="2021-10" db="EMBL/GenBank/DDBJ databases">
        <title>Anaerobic single-cell dispensing facilitates the cultivation of human gut bacteria.</title>
        <authorList>
            <person name="Afrizal A."/>
        </authorList>
    </citation>
    <scope>NUCLEOTIDE SEQUENCE</scope>
    <source>
        <strain evidence="1">CLA-AA-H250</strain>
    </source>
</reference>
<evidence type="ECO:0000313" key="1">
    <source>
        <dbReference type="EMBL" id="MCC2137254.1"/>
    </source>
</evidence>
<keyword evidence="2" id="KW-1185">Reference proteome</keyword>
<name>A0AAE3DIW9_9FIRM</name>
<dbReference type="EMBL" id="JAJEQC010000008">
    <property type="protein sequence ID" value="MCC2137254.1"/>
    <property type="molecule type" value="Genomic_DNA"/>
</dbReference>
<dbReference type="Proteomes" id="UP001199424">
    <property type="component" value="Unassembled WGS sequence"/>
</dbReference>
<dbReference type="AlphaFoldDB" id="A0AAE3DIW9"/>
<dbReference type="RefSeq" id="WP_308449501.1">
    <property type="nucleotide sequence ID" value="NZ_JAJEQC010000008.1"/>
</dbReference>
<accession>A0AAE3DIW9</accession>